<reference evidence="2" key="1">
    <citation type="submission" date="2024-06" db="EMBL/GenBank/DDBJ databases">
        <authorList>
            <person name="Ma Y."/>
            <person name="Tan X."/>
            <person name="Yang Y."/>
        </authorList>
    </citation>
    <scope>NUCLEOTIDE SEQUENCE</scope>
</reference>
<feature type="compositionally biased region" description="Acidic residues" evidence="1">
    <location>
        <begin position="96"/>
        <end position="118"/>
    </location>
</feature>
<evidence type="ECO:0000256" key="1">
    <source>
        <dbReference type="SAM" id="MobiDB-lite"/>
    </source>
</evidence>
<organism evidence="2">
    <name type="scientific">Pseudomonas phage PA_L9</name>
    <dbReference type="NCBI Taxonomy" id="3232177"/>
    <lineage>
        <taxon>Viruses</taxon>
        <taxon>Duplodnaviria</taxon>
        <taxon>Heunggongvirae</taxon>
        <taxon>Uroviricota</taxon>
        <taxon>Caudoviricetes</taxon>
        <taxon>Samunavirus</taxon>
    </lineage>
</organism>
<sequence>MAQTKPKTAPVVEQAEQEIVIGSRVKFLGYDEQTKEEDRILEDGGIYLVVGFEPEQEGDDDETLPVLQAPNPGFNPKKKKHPETNPEFLEVVCFPEEVELSDEADEAEEEAEEEEVEEQPEKPARGAKGKAADKGKAAEKAPAKGKAVAKQVEEEPEDAGDPVLADVPDLEQEDPSVLDLVNDNDDLIAAVQTMENEIATTEFQIGGMLYHIKREVPWRDMDPAYAEQGGWGKFVEAYFNLGARKATQLIAIYVQFNQAGIANPSEVVSTLGWSKAAKLCGYLNEEGVDAGELIELAGETATNDLSTVLKETYREGGTGGTPGEKKVRVKVNLSFEQEKGELVQDIISEAVSTFGAATEEEALFQVLVEWRASNTAGGAAVDAKESGKEVAEKAVADAKAKRAGAKPASKPAAKPAAKPATKPATKPASRGRK</sequence>
<feature type="region of interest" description="Disordered" evidence="1">
    <location>
        <begin position="55"/>
        <end position="167"/>
    </location>
</feature>
<accession>A0AAU8KYN3</accession>
<name>A0AAU8KYN3_9CAUD</name>
<protein>
    <submittedName>
        <fullName evidence="2">Uncharacterized protein</fullName>
    </submittedName>
</protein>
<feature type="compositionally biased region" description="Low complexity" evidence="1">
    <location>
        <begin position="405"/>
        <end position="433"/>
    </location>
</feature>
<feature type="region of interest" description="Disordered" evidence="1">
    <location>
        <begin position="392"/>
        <end position="433"/>
    </location>
</feature>
<dbReference type="EMBL" id="PP869205">
    <property type="protein sequence ID" value="XCN28488.1"/>
    <property type="molecule type" value="Genomic_DNA"/>
</dbReference>
<evidence type="ECO:0000313" key="2">
    <source>
        <dbReference type="EMBL" id="XCN28488.1"/>
    </source>
</evidence>
<feature type="compositionally biased region" description="Basic and acidic residues" evidence="1">
    <location>
        <begin position="119"/>
        <end position="142"/>
    </location>
</feature>
<gene>
    <name evidence="2" type="primary">PAL9_96</name>
</gene>
<proteinExistence type="predicted"/>